<keyword evidence="1" id="KW-0472">Membrane</keyword>
<reference evidence="2 3" key="1">
    <citation type="submission" date="2018-07" db="EMBL/GenBank/DDBJ databases">
        <title>Dyadobacter roseus sp. nov., isolated from rose rhizosphere soil.</title>
        <authorList>
            <person name="Chen L."/>
        </authorList>
    </citation>
    <scope>NUCLEOTIDE SEQUENCE [LARGE SCALE GENOMIC DNA]</scope>
    <source>
        <strain evidence="2 3">RS19</strain>
    </source>
</reference>
<keyword evidence="3" id="KW-1185">Reference proteome</keyword>
<comment type="caution">
    <text evidence="2">The sequence shown here is derived from an EMBL/GenBank/DDBJ whole genome shotgun (WGS) entry which is preliminary data.</text>
</comment>
<dbReference type="AlphaFoldDB" id="A0A3D8YDU7"/>
<evidence type="ECO:0000256" key="1">
    <source>
        <dbReference type="SAM" id="Phobius"/>
    </source>
</evidence>
<dbReference type="GO" id="GO:0004553">
    <property type="term" value="F:hydrolase activity, hydrolyzing O-glycosyl compounds"/>
    <property type="evidence" value="ECO:0007669"/>
    <property type="project" value="UniProtKB-ARBA"/>
</dbReference>
<sequence length="423" mass="47583">MLDEREELAKCLILIEEKLGWGSSAHWQNQDFDAVRERIADETGVALSTSTLKRLWGKVHYDSAPTATTLNTLARFLGYENWREFRKPLPLAENQVLQNTEPISPSLPRSKYLLNQANWIWIAVLFITVFLTGNWAFRNGEKRLEYGVITFGSRPVAQGLPNTVIFNYNAADSNADSVFIQQSWNPRLRFRVDKNNQHYASTYYYPGYFRAKLVLNDSIVKEHDLYITTQGWLGTINRDSIPVYFKDQQIRKNGVVAVTETDLVKQGVDLQKVVPSVSLHYVKPMGNLSASNFTFETELKSTFNHGSAVCQQTMIMLLCSNGVHIMQLSAKGCVGELGLSFSDLAVSGKTNDLSGLGVDFTDWAKVRCEVKDKQVTLFVNGKQAYTGQFEKDPGKIVGVRYGFQGSGEVRSAGFLGKEEVRML</sequence>
<gene>
    <name evidence="2" type="ORF">DSL64_07085</name>
</gene>
<dbReference type="RefSeq" id="WP_115829978.1">
    <property type="nucleotide sequence ID" value="NZ_QNUL01000004.1"/>
</dbReference>
<dbReference type="EMBL" id="QNUL01000004">
    <property type="protein sequence ID" value="REA62681.1"/>
    <property type="molecule type" value="Genomic_DNA"/>
</dbReference>
<evidence type="ECO:0000313" key="2">
    <source>
        <dbReference type="EMBL" id="REA62681.1"/>
    </source>
</evidence>
<keyword evidence="1" id="KW-1133">Transmembrane helix</keyword>
<dbReference type="OrthoDB" id="639802at2"/>
<protein>
    <submittedName>
        <fullName evidence="2">Uncharacterized protein</fullName>
    </submittedName>
</protein>
<accession>A0A3D8YDU7</accession>
<dbReference type="GO" id="GO:0005975">
    <property type="term" value="P:carbohydrate metabolic process"/>
    <property type="evidence" value="ECO:0007669"/>
    <property type="project" value="UniProtKB-ARBA"/>
</dbReference>
<dbReference type="InterPro" id="IPR013320">
    <property type="entry name" value="ConA-like_dom_sf"/>
</dbReference>
<dbReference type="SUPFAM" id="SSF49899">
    <property type="entry name" value="Concanavalin A-like lectins/glucanases"/>
    <property type="match status" value="1"/>
</dbReference>
<organism evidence="2 3">
    <name type="scientific">Dyadobacter luteus</name>
    <dbReference type="NCBI Taxonomy" id="2259619"/>
    <lineage>
        <taxon>Bacteria</taxon>
        <taxon>Pseudomonadati</taxon>
        <taxon>Bacteroidota</taxon>
        <taxon>Cytophagia</taxon>
        <taxon>Cytophagales</taxon>
        <taxon>Spirosomataceae</taxon>
        <taxon>Dyadobacter</taxon>
    </lineage>
</organism>
<dbReference type="Proteomes" id="UP000256373">
    <property type="component" value="Unassembled WGS sequence"/>
</dbReference>
<proteinExistence type="predicted"/>
<keyword evidence="1" id="KW-0812">Transmembrane</keyword>
<name>A0A3D8YDU7_9BACT</name>
<evidence type="ECO:0000313" key="3">
    <source>
        <dbReference type="Proteomes" id="UP000256373"/>
    </source>
</evidence>
<feature type="transmembrane region" description="Helical" evidence="1">
    <location>
        <begin position="119"/>
        <end position="137"/>
    </location>
</feature>